<comment type="caution">
    <text evidence="3">The sequence shown here is derived from an EMBL/GenBank/DDBJ whole genome shotgun (WGS) entry which is preliminary data.</text>
</comment>
<feature type="transmembrane region" description="Helical" evidence="1">
    <location>
        <begin position="257"/>
        <end position="277"/>
    </location>
</feature>
<organism evidence="3 4">
    <name type="scientific">Fusobacterium nucleatum subsp. nucleatum (strain ATCC 23726 / VPI 4351)</name>
    <dbReference type="NCBI Taxonomy" id="525283"/>
    <lineage>
        <taxon>Bacteria</taxon>
        <taxon>Fusobacteriati</taxon>
        <taxon>Fusobacteriota</taxon>
        <taxon>Fusobacteriia</taxon>
        <taxon>Fusobacteriales</taxon>
        <taxon>Fusobacteriaceae</taxon>
        <taxon>Fusobacterium</taxon>
    </lineage>
</organism>
<feature type="transmembrane region" description="Helical" evidence="1">
    <location>
        <begin position="52"/>
        <end position="71"/>
    </location>
</feature>
<evidence type="ECO:0000313" key="4">
    <source>
        <dbReference type="Proteomes" id="UP000003643"/>
    </source>
</evidence>
<dbReference type="PANTHER" id="PTHR12715:SF4">
    <property type="entry name" value="EAMA DOMAIN-CONTAINING PROTEIN"/>
    <property type="match status" value="1"/>
</dbReference>
<gene>
    <name evidence="3" type="ORF">HMPREF0397_0728</name>
</gene>
<evidence type="ECO:0000259" key="2">
    <source>
        <dbReference type="Pfam" id="PF00892"/>
    </source>
</evidence>
<dbReference type="InterPro" id="IPR037185">
    <property type="entry name" value="EmrE-like"/>
</dbReference>
<name>D5RBZ3_FUSN2</name>
<evidence type="ECO:0000256" key="1">
    <source>
        <dbReference type="SAM" id="Phobius"/>
    </source>
</evidence>
<feature type="transmembrane region" description="Helical" evidence="1">
    <location>
        <begin position="113"/>
        <end position="132"/>
    </location>
</feature>
<keyword evidence="1" id="KW-1133">Transmembrane helix</keyword>
<protein>
    <submittedName>
        <fullName evidence="3">Putative membrane protein</fullName>
    </submittedName>
</protein>
<dbReference type="InterPro" id="IPR000620">
    <property type="entry name" value="EamA_dom"/>
</dbReference>
<dbReference type="GO" id="GO:0016020">
    <property type="term" value="C:membrane"/>
    <property type="evidence" value="ECO:0007669"/>
    <property type="project" value="InterPro"/>
</dbReference>
<sequence length="303" mass="33836">MNLYFIKRGQRKMDLKEIYTKLTAKKCAFIAIFFWATAFVLTKVVLKEVDVTTLGVLRYFFASIIVIFILIKKKIPIPELKDIPAFIFAGFSGYAGYIALFNIATLLSSPSTLSVINALAPAITAIVAYFIFNERIKLIGWLSMGISFCGILILTLWDGVLTVNKGILYMLAGCLLLSLYNISQRYLTKKYSSFDVSMYSMLIGGILLVIYSPSSITNMFSISFTSLILIVYMSIFPSIISYFFWTKAFELAKHTTEVTSFMFVTPVLATLMGIIILGDIPKLSTLIGGVVIILGMILFNKTK</sequence>
<feature type="transmembrane region" description="Helical" evidence="1">
    <location>
        <begin position="219"/>
        <end position="245"/>
    </location>
</feature>
<dbReference type="Proteomes" id="UP000003643">
    <property type="component" value="Unassembled WGS sequence"/>
</dbReference>
<dbReference type="AlphaFoldDB" id="D5RBZ3"/>
<keyword evidence="1" id="KW-0472">Membrane</keyword>
<evidence type="ECO:0000313" key="3">
    <source>
        <dbReference type="EMBL" id="EFG95738.1"/>
    </source>
</evidence>
<feature type="transmembrane region" description="Helical" evidence="1">
    <location>
        <begin position="139"/>
        <end position="160"/>
    </location>
</feature>
<dbReference type="Pfam" id="PF00892">
    <property type="entry name" value="EamA"/>
    <property type="match status" value="2"/>
</dbReference>
<feature type="domain" description="EamA" evidence="2">
    <location>
        <begin position="165"/>
        <end position="299"/>
    </location>
</feature>
<proteinExistence type="predicted"/>
<dbReference type="EMBL" id="ADVK01000021">
    <property type="protein sequence ID" value="EFG95738.1"/>
    <property type="molecule type" value="Genomic_DNA"/>
</dbReference>
<dbReference type="PANTHER" id="PTHR12715">
    <property type="entry name" value="TRANSPORTER, DRUG/METABOLITE EXPORTER FAMILY"/>
    <property type="match status" value="1"/>
</dbReference>
<feature type="transmembrane region" description="Helical" evidence="1">
    <location>
        <begin position="283"/>
        <end position="300"/>
    </location>
</feature>
<dbReference type="InterPro" id="IPR052756">
    <property type="entry name" value="Alkyne_AA_exporter"/>
</dbReference>
<feature type="transmembrane region" description="Helical" evidence="1">
    <location>
        <begin position="27"/>
        <end position="46"/>
    </location>
</feature>
<keyword evidence="1" id="KW-0812">Transmembrane</keyword>
<feature type="transmembrane region" description="Helical" evidence="1">
    <location>
        <begin position="83"/>
        <end position="107"/>
    </location>
</feature>
<reference evidence="3 4" key="1">
    <citation type="submission" date="2010-04" db="EMBL/GenBank/DDBJ databases">
        <authorList>
            <person name="Qin X."/>
            <person name="Bachman B."/>
            <person name="Battles P."/>
            <person name="Bell A."/>
            <person name="Bess C."/>
            <person name="Bickham C."/>
            <person name="Chaboub L."/>
            <person name="Chen D."/>
            <person name="Coyle M."/>
            <person name="Deiros D.R."/>
            <person name="Dinh H."/>
            <person name="Forbes L."/>
            <person name="Fowler G."/>
            <person name="Francisco L."/>
            <person name="Fu Q."/>
            <person name="Gubbala S."/>
            <person name="Hale W."/>
            <person name="Han Y."/>
            <person name="Hemphill L."/>
            <person name="Highlander S.K."/>
            <person name="Hirani K."/>
            <person name="Hogues M."/>
            <person name="Jackson L."/>
            <person name="Jakkamsetti A."/>
            <person name="Javaid M."/>
            <person name="Jiang H."/>
            <person name="Korchina V."/>
            <person name="Kovar C."/>
            <person name="Lara F."/>
            <person name="Lee S."/>
            <person name="Mata R."/>
            <person name="Mathew T."/>
            <person name="Moen C."/>
            <person name="Morales K."/>
            <person name="Munidasa M."/>
            <person name="Nazareth L."/>
            <person name="Ngo R."/>
            <person name="Nguyen L."/>
            <person name="Okwuonu G."/>
            <person name="Ongeri F."/>
            <person name="Patil S."/>
            <person name="Petrosino J."/>
            <person name="Pham C."/>
            <person name="Pham P."/>
            <person name="Pu L.-L."/>
            <person name="Puazo M."/>
            <person name="Raj R."/>
            <person name="Reid J."/>
            <person name="Rouhana J."/>
            <person name="Saada N."/>
            <person name="Shang Y."/>
            <person name="Simmons D."/>
            <person name="Thornton R."/>
            <person name="Warren J."/>
            <person name="Weissenberger G."/>
            <person name="Zhang J."/>
            <person name="Zhang L."/>
            <person name="Zhou C."/>
            <person name="Zhu D."/>
            <person name="Muzny D."/>
            <person name="Worley K."/>
            <person name="Gibbs R."/>
        </authorList>
    </citation>
    <scope>NUCLEOTIDE SEQUENCE [LARGE SCALE GENOMIC DNA]</scope>
    <source>
        <strain evidence="4">ATCC 23726 / VPI 4351</strain>
    </source>
</reference>
<dbReference type="SUPFAM" id="SSF103481">
    <property type="entry name" value="Multidrug resistance efflux transporter EmrE"/>
    <property type="match status" value="2"/>
</dbReference>
<feature type="domain" description="EamA" evidence="2">
    <location>
        <begin position="28"/>
        <end position="155"/>
    </location>
</feature>
<feature type="transmembrane region" description="Helical" evidence="1">
    <location>
        <begin position="194"/>
        <end position="213"/>
    </location>
</feature>
<accession>D5RBZ3</accession>
<feature type="transmembrane region" description="Helical" evidence="1">
    <location>
        <begin position="166"/>
        <end position="182"/>
    </location>
</feature>